<feature type="domain" description="SGNH hydrolase-type esterase" evidence="1">
    <location>
        <begin position="32"/>
        <end position="265"/>
    </location>
</feature>
<dbReference type="GO" id="GO:0016788">
    <property type="term" value="F:hydrolase activity, acting on ester bonds"/>
    <property type="evidence" value="ECO:0007669"/>
    <property type="project" value="UniProtKB-ARBA"/>
</dbReference>
<dbReference type="Pfam" id="PF13472">
    <property type="entry name" value="Lipase_GDSL_2"/>
    <property type="match status" value="1"/>
</dbReference>
<reference evidence="2 3" key="1">
    <citation type="submission" date="2018-01" db="EMBL/GenBank/DDBJ databases">
        <title>Draft genome sequence of Paucibacter aquatile CR182 isolated from freshwater of the Nakdong River.</title>
        <authorList>
            <person name="Choi A."/>
            <person name="Chung E.J."/>
        </authorList>
    </citation>
    <scope>NUCLEOTIDE SEQUENCE [LARGE SCALE GENOMIC DNA]</scope>
    <source>
        <strain evidence="2 3">CR182</strain>
    </source>
</reference>
<organism evidence="2 3">
    <name type="scientific">Kinneretia aquatilis</name>
    <dbReference type="NCBI Taxonomy" id="2070761"/>
    <lineage>
        <taxon>Bacteria</taxon>
        <taxon>Pseudomonadati</taxon>
        <taxon>Pseudomonadota</taxon>
        <taxon>Betaproteobacteria</taxon>
        <taxon>Burkholderiales</taxon>
        <taxon>Sphaerotilaceae</taxon>
        <taxon>Roseateles</taxon>
    </lineage>
</organism>
<protein>
    <recommendedName>
        <fullName evidence="1">SGNH hydrolase-type esterase domain-containing protein</fullName>
    </recommendedName>
</protein>
<evidence type="ECO:0000313" key="3">
    <source>
        <dbReference type="Proteomes" id="UP000235916"/>
    </source>
</evidence>
<accession>A0A2N8KYD5</accession>
<evidence type="ECO:0000313" key="2">
    <source>
        <dbReference type="EMBL" id="PND38468.1"/>
    </source>
</evidence>
<dbReference type="Gene3D" id="3.40.50.1110">
    <property type="entry name" value="SGNH hydrolase"/>
    <property type="match status" value="1"/>
</dbReference>
<dbReference type="InterPro" id="IPR013830">
    <property type="entry name" value="SGNH_hydro"/>
</dbReference>
<dbReference type="RefSeq" id="WP_102768387.1">
    <property type="nucleotide sequence ID" value="NZ_POSP01000003.1"/>
</dbReference>
<dbReference type="OrthoDB" id="6194308at2"/>
<proteinExistence type="predicted"/>
<name>A0A2N8KYD5_9BURK</name>
<gene>
    <name evidence="2" type="ORF">C1O66_13690</name>
</gene>
<dbReference type="EMBL" id="POSP01000003">
    <property type="protein sequence ID" value="PND38468.1"/>
    <property type="molecule type" value="Genomic_DNA"/>
</dbReference>
<dbReference type="Proteomes" id="UP000235916">
    <property type="component" value="Unassembled WGS sequence"/>
</dbReference>
<evidence type="ECO:0000259" key="1">
    <source>
        <dbReference type="Pfam" id="PF13472"/>
    </source>
</evidence>
<dbReference type="InterPro" id="IPR036514">
    <property type="entry name" value="SGNH_hydro_sf"/>
</dbReference>
<comment type="caution">
    <text evidence="2">The sequence shown here is derived from an EMBL/GenBank/DDBJ whole genome shotgun (WGS) entry which is preliminary data.</text>
</comment>
<keyword evidence="3" id="KW-1185">Reference proteome</keyword>
<sequence>MSSVLISGAQYLAHPERVDRKGPFQRTYLAEGDSWMDASALAQGSLPYYLVQEFNRRDQSCLIINISTSGQTLQRIEQTMQSDYVWWLRQQRFDGVLFSAGGNDFIDAARDPNPGQGLLRDMAGQPLPSDGYACVRPEALSLLRHYLDVNFSAMVQALRDSPLNADTPMFLNGYDTPTARNAPALDGVIGPWLYQAYVKNQIDPTLWPTLTRGLFQDIQSVVQGWAQAHAGVTAVPTTGLLQPAAPGSTGSSGDWKNEIHPNARGWKKQAVVWADLLA</sequence>
<dbReference type="SUPFAM" id="SSF52266">
    <property type="entry name" value="SGNH hydrolase"/>
    <property type="match status" value="1"/>
</dbReference>
<dbReference type="AlphaFoldDB" id="A0A2N8KYD5"/>